<dbReference type="PANTHER" id="PTHR30266">
    <property type="entry name" value="MECHANOSENSITIVE CHANNEL MSCL"/>
    <property type="match status" value="1"/>
</dbReference>
<keyword evidence="12" id="KW-1185">Reference proteome</keyword>
<evidence type="ECO:0000256" key="7">
    <source>
        <dbReference type="ARBA" id="ARBA00023065"/>
    </source>
</evidence>
<sequence length="130" mass="14448">MLKGFKEFVLRGNILDLAIAVIIGTAFNKVVGSLVQDVLMPFISIVAGKVPDFSSWKLGIINIGSFLNATINFLIIALVIYFFIVTPFNTLKKMRTGENKTPPPPPEPSEEVKLLREMVDLLKDLKSKEN</sequence>
<keyword evidence="8 10" id="KW-0472">Membrane</keyword>
<keyword evidence="4 10" id="KW-1003">Cell membrane</keyword>
<dbReference type="NCBIfam" id="TIGR00220">
    <property type="entry name" value="mscL"/>
    <property type="match status" value="1"/>
</dbReference>
<dbReference type="PRINTS" id="PR01264">
    <property type="entry name" value="MECHCHANNEL"/>
</dbReference>
<organism evidence="11 12">
    <name type="scientific">Thermatribacter velox</name>
    <dbReference type="NCBI Taxonomy" id="3039681"/>
    <lineage>
        <taxon>Bacteria</taxon>
        <taxon>Pseudomonadati</taxon>
        <taxon>Atribacterota</taxon>
        <taxon>Atribacteria</taxon>
        <taxon>Atribacterales</taxon>
        <taxon>Thermatribacteraceae</taxon>
        <taxon>Thermatribacter</taxon>
    </lineage>
</organism>
<dbReference type="InterPro" id="IPR019823">
    <property type="entry name" value="Mechanosensitive_channel_CS"/>
</dbReference>
<evidence type="ECO:0000256" key="8">
    <source>
        <dbReference type="ARBA" id="ARBA00023136"/>
    </source>
</evidence>
<protein>
    <recommendedName>
        <fullName evidence="10">Large-conductance mechanosensitive channel</fullName>
    </recommendedName>
</protein>
<dbReference type="InterPro" id="IPR036019">
    <property type="entry name" value="MscL_channel"/>
</dbReference>
<comment type="similarity">
    <text evidence="2 10">Belongs to the MscL family.</text>
</comment>
<keyword evidence="5 10" id="KW-0812">Transmembrane</keyword>
<evidence type="ECO:0000256" key="1">
    <source>
        <dbReference type="ARBA" id="ARBA00004651"/>
    </source>
</evidence>
<dbReference type="Proteomes" id="UP001461341">
    <property type="component" value="Chromosome"/>
</dbReference>
<reference evidence="11 12" key="1">
    <citation type="submission" date="2023-03" db="EMBL/GenBank/DDBJ databases">
        <title>Novel Species.</title>
        <authorList>
            <person name="Ma S."/>
        </authorList>
    </citation>
    <scope>NUCLEOTIDE SEQUENCE [LARGE SCALE GENOMIC DNA]</scope>
    <source>
        <strain evidence="11 12">B11</strain>
    </source>
</reference>
<name>A0ABZ2YAK4_9BACT</name>
<evidence type="ECO:0000256" key="5">
    <source>
        <dbReference type="ARBA" id="ARBA00022692"/>
    </source>
</evidence>
<feature type="transmembrane region" description="Helical" evidence="10">
    <location>
        <begin position="60"/>
        <end position="85"/>
    </location>
</feature>
<evidence type="ECO:0000256" key="10">
    <source>
        <dbReference type="HAMAP-Rule" id="MF_00115"/>
    </source>
</evidence>
<dbReference type="EMBL" id="CP121689">
    <property type="protein sequence ID" value="WZL76028.1"/>
    <property type="molecule type" value="Genomic_DNA"/>
</dbReference>
<gene>
    <name evidence="10 11" type="primary">mscL</name>
    <name evidence="11" type="ORF">QBE54_10660</name>
</gene>
<keyword evidence="6 10" id="KW-1133">Transmembrane helix</keyword>
<evidence type="ECO:0000256" key="9">
    <source>
        <dbReference type="ARBA" id="ARBA00023303"/>
    </source>
</evidence>
<proteinExistence type="inferred from homology"/>
<keyword evidence="9 10" id="KW-0407">Ion channel</keyword>
<dbReference type="PROSITE" id="PS01327">
    <property type="entry name" value="MSCL"/>
    <property type="match status" value="1"/>
</dbReference>
<evidence type="ECO:0000313" key="11">
    <source>
        <dbReference type="EMBL" id="WZL76028.1"/>
    </source>
</evidence>
<feature type="transmembrane region" description="Helical" evidence="10">
    <location>
        <begin position="12"/>
        <end position="31"/>
    </location>
</feature>
<evidence type="ECO:0000256" key="4">
    <source>
        <dbReference type="ARBA" id="ARBA00022475"/>
    </source>
</evidence>
<evidence type="ECO:0000313" key="12">
    <source>
        <dbReference type="Proteomes" id="UP001461341"/>
    </source>
</evidence>
<keyword evidence="7 10" id="KW-0406">Ion transport</keyword>
<dbReference type="Pfam" id="PF01741">
    <property type="entry name" value="MscL"/>
    <property type="match status" value="1"/>
</dbReference>
<dbReference type="InterPro" id="IPR037673">
    <property type="entry name" value="MSC/AndL"/>
</dbReference>
<comment type="function">
    <text evidence="10">Channel that opens in response to stretch forces in the membrane lipid bilayer. May participate in the regulation of osmotic pressure changes within the cell.</text>
</comment>
<comment type="subunit">
    <text evidence="10">Homopentamer.</text>
</comment>
<evidence type="ECO:0000256" key="3">
    <source>
        <dbReference type="ARBA" id="ARBA00022448"/>
    </source>
</evidence>
<dbReference type="HAMAP" id="MF_00115">
    <property type="entry name" value="MscL"/>
    <property type="match status" value="1"/>
</dbReference>
<dbReference type="Gene3D" id="1.10.1200.120">
    <property type="entry name" value="Large-conductance mechanosensitive channel, MscL, domain 1"/>
    <property type="match status" value="1"/>
</dbReference>
<dbReference type="InterPro" id="IPR001185">
    <property type="entry name" value="MS_channel"/>
</dbReference>
<dbReference type="RefSeq" id="WP_369018182.1">
    <property type="nucleotide sequence ID" value="NZ_CP121689.1"/>
</dbReference>
<evidence type="ECO:0000256" key="2">
    <source>
        <dbReference type="ARBA" id="ARBA00007254"/>
    </source>
</evidence>
<evidence type="ECO:0000256" key="6">
    <source>
        <dbReference type="ARBA" id="ARBA00022989"/>
    </source>
</evidence>
<accession>A0ABZ2YAK4</accession>
<dbReference type="SUPFAM" id="SSF81330">
    <property type="entry name" value="Gated mechanosensitive channel"/>
    <property type="match status" value="1"/>
</dbReference>
<keyword evidence="3 10" id="KW-0813">Transport</keyword>
<comment type="subcellular location">
    <subcellularLocation>
        <location evidence="1 10">Cell membrane</location>
        <topology evidence="1 10">Multi-pass membrane protein</topology>
    </subcellularLocation>
</comment>
<dbReference type="PANTHER" id="PTHR30266:SF2">
    <property type="entry name" value="LARGE-CONDUCTANCE MECHANOSENSITIVE CHANNEL"/>
    <property type="match status" value="1"/>
</dbReference>